<evidence type="ECO:0000313" key="2">
    <source>
        <dbReference type="Proteomes" id="UP000188246"/>
    </source>
</evidence>
<proteinExistence type="predicted"/>
<dbReference type="OrthoDB" id="2312248at2"/>
<reference evidence="1 2" key="1">
    <citation type="journal article" date="2010" name="Int. J. Syst. Evol. Microbiol.">
        <title>Vagococcus penaei sp. nov., isolated from spoilage microbiota of cooked shrimp (Penaeus vannamei).</title>
        <authorList>
            <person name="Jaffres E."/>
            <person name="Prevost H."/>
            <person name="Rossero A."/>
            <person name="Joffraud J.J."/>
            <person name="Dousset X."/>
        </authorList>
    </citation>
    <scope>NUCLEOTIDE SEQUENCE [LARGE SCALE GENOMIC DNA]</scope>
    <source>
        <strain evidence="1 2">CD276</strain>
    </source>
</reference>
<dbReference type="Proteomes" id="UP000188246">
    <property type="component" value="Chromosome"/>
</dbReference>
<dbReference type="EMBL" id="CP019609">
    <property type="protein sequence ID" value="AQP52799.1"/>
    <property type="molecule type" value="Genomic_DNA"/>
</dbReference>
<name>A0A1Q2D368_9ENTE</name>
<dbReference type="Pfam" id="PF13630">
    <property type="entry name" value="SdpI"/>
    <property type="match status" value="1"/>
</dbReference>
<dbReference type="STRING" id="633807.BW732_00240"/>
<dbReference type="KEGG" id="vpi:BW732_00240"/>
<organism evidence="1 2">
    <name type="scientific">Vagococcus penaei</name>
    <dbReference type="NCBI Taxonomy" id="633807"/>
    <lineage>
        <taxon>Bacteria</taxon>
        <taxon>Bacillati</taxon>
        <taxon>Bacillota</taxon>
        <taxon>Bacilli</taxon>
        <taxon>Lactobacillales</taxon>
        <taxon>Enterococcaceae</taxon>
        <taxon>Vagococcus</taxon>
    </lineage>
</organism>
<accession>A0A1Q2D368</accession>
<gene>
    <name evidence="1" type="ORF">BW732_00240</name>
</gene>
<protein>
    <submittedName>
        <fullName evidence="1">Uncharacterized protein</fullName>
    </submittedName>
</protein>
<dbReference type="RefSeq" id="WP_077274903.1">
    <property type="nucleotide sequence ID" value="NZ_CP019609.1"/>
</dbReference>
<dbReference type="InterPro" id="IPR025962">
    <property type="entry name" value="SdpI/YhfL"/>
</dbReference>
<sequence length="121" mass="14141">MIYYSVGWIMTIIGILYVVLPSKKRHFKYGYRTSRARLSDATYRYAQKYAAKVFLIIGLITLAIGYILKLSGLTNFFIIELVTIFIPIMIAFYQIEKKLQTFNDQLDDNEKGEDEDETFND</sequence>
<evidence type="ECO:0000313" key="1">
    <source>
        <dbReference type="EMBL" id="AQP52799.1"/>
    </source>
</evidence>
<dbReference type="AlphaFoldDB" id="A0A1Q2D368"/>
<keyword evidence="2" id="KW-1185">Reference proteome</keyword>